<dbReference type="Gene3D" id="1.10.10.10">
    <property type="entry name" value="Winged helix-like DNA-binding domain superfamily/Winged helix DNA-binding domain"/>
    <property type="match status" value="1"/>
</dbReference>
<dbReference type="RefSeq" id="WP_259624287.1">
    <property type="nucleotide sequence ID" value="NZ_JANYMP010000008.1"/>
</dbReference>
<protein>
    <submittedName>
        <fullName evidence="2">MarR family winged helix-turn-helix transcriptional regulator</fullName>
    </submittedName>
</protein>
<sequence>MDTPRALTPPEEELWRAFARILNVLPRVIDVELQTKANITAPEYTALSSLGDARPDGLRINELAARVGLSASRVSRLADGLVRRGEVARHQDPDDARGYRLTITDAGLTRIEAAWPHQVDNVRRTVLDHVDEADYEVLTRTLRKIVGD</sequence>
<reference evidence="2" key="1">
    <citation type="submission" date="2022-08" db="EMBL/GenBank/DDBJ databases">
        <authorList>
            <person name="Tistechok S."/>
            <person name="Samborskyy M."/>
            <person name="Roman I."/>
        </authorList>
    </citation>
    <scope>NUCLEOTIDE SEQUENCE</scope>
    <source>
        <strain evidence="2">DSM 103496</strain>
    </source>
</reference>
<dbReference type="InterPro" id="IPR036390">
    <property type="entry name" value="WH_DNA-bd_sf"/>
</dbReference>
<dbReference type="PRINTS" id="PR00598">
    <property type="entry name" value="HTHMARR"/>
</dbReference>
<gene>
    <name evidence="2" type="ORF">NZH93_18095</name>
</gene>
<dbReference type="SUPFAM" id="SSF46785">
    <property type="entry name" value="Winged helix' DNA-binding domain"/>
    <property type="match status" value="1"/>
</dbReference>
<dbReference type="PANTHER" id="PTHR33164:SF99">
    <property type="entry name" value="MARR FAMILY REGULATORY PROTEIN"/>
    <property type="match status" value="1"/>
</dbReference>
<dbReference type="PROSITE" id="PS50995">
    <property type="entry name" value="HTH_MARR_2"/>
    <property type="match status" value="1"/>
</dbReference>
<evidence type="ECO:0000313" key="3">
    <source>
        <dbReference type="Proteomes" id="UP001141259"/>
    </source>
</evidence>
<dbReference type="InterPro" id="IPR039422">
    <property type="entry name" value="MarR/SlyA-like"/>
</dbReference>
<name>A0A9X2VLS3_9PSEU</name>
<keyword evidence="3" id="KW-1185">Reference proteome</keyword>
<dbReference type="GO" id="GO:0006950">
    <property type="term" value="P:response to stress"/>
    <property type="evidence" value="ECO:0007669"/>
    <property type="project" value="TreeGrafter"/>
</dbReference>
<dbReference type="GO" id="GO:0003700">
    <property type="term" value="F:DNA-binding transcription factor activity"/>
    <property type="evidence" value="ECO:0007669"/>
    <property type="project" value="InterPro"/>
</dbReference>
<dbReference type="Proteomes" id="UP001141259">
    <property type="component" value="Unassembled WGS sequence"/>
</dbReference>
<dbReference type="Pfam" id="PF12802">
    <property type="entry name" value="MarR_2"/>
    <property type="match status" value="1"/>
</dbReference>
<dbReference type="InterPro" id="IPR036388">
    <property type="entry name" value="WH-like_DNA-bd_sf"/>
</dbReference>
<dbReference type="EMBL" id="JANYMP010000008">
    <property type="protein sequence ID" value="MCS7478774.1"/>
    <property type="molecule type" value="Genomic_DNA"/>
</dbReference>
<organism evidence="2 3">
    <name type="scientific">Umezawaea endophytica</name>
    <dbReference type="NCBI Taxonomy" id="1654476"/>
    <lineage>
        <taxon>Bacteria</taxon>
        <taxon>Bacillati</taxon>
        <taxon>Actinomycetota</taxon>
        <taxon>Actinomycetes</taxon>
        <taxon>Pseudonocardiales</taxon>
        <taxon>Pseudonocardiaceae</taxon>
        <taxon>Umezawaea</taxon>
    </lineage>
</organism>
<evidence type="ECO:0000313" key="2">
    <source>
        <dbReference type="EMBL" id="MCS7478774.1"/>
    </source>
</evidence>
<accession>A0A9X2VLS3</accession>
<dbReference type="AlphaFoldDB" id="A0A9X2VLS3"/>
<evidence type="ECO:0000259" key="1">
    <source>
        <dbReference type="PROSITE" id="PS50995"/>
    </source>
</evidence>
<dbReference type="SMART" id="SM00347">
    <property type="entry name" value="HTH_MARR"/>
    <property type="match status" value="1"/>
</dbReference>
<feature type="domain" description="HTH marR-type" evidence="1">
    <location>
        <begin position="11"/>
        <end position="147"/>
    </location>
</feature>
<dbReference type="InterPro" id="IPR000835">
    <property type="entry name" value="HTH_MarR-typ"/>
</dbReference>
<proteinExistence type="predicted"/>
<comment type="caution">
    <text evidence="2">The sequence shown here is derived from an EMBL/GenBank/DDBJ whole genome shotgun (WGS) entry which is preliminary data.</text>
</comment>
<dbReference type="PANTHER" id="PTHR33164">
    <property type="entry name" value="TRANSCRIPTIONAL REGULATOR, MARR FAMILY"/>
    <property type="match status" value="1"/>
</dbReference>